<protein>
    <submittedName>
        <fullName evidence="1">Uncharacterized protein</fullName>
    </submittedName>
</protein>
<organism evidence="1 2">
    <name type="scientific">Rubritalea tangerina</name>
    <dbReference type="NCBI Taxonomy" id="430798"/>
    <lineage>
        <taxon>Bacteria</taxon>
        <taxon>Pseudomonadati</taxon>
        <taxon>Verrucomicrobiota</taxon>
        <taxon>Verrucomicrobiia</taxon>
        <taxon>Verrucomicrobiales</taxon>
        <taxon>Rubritaleaceae</taxon>
        <taxon>Rubritalea</taxon>
    </lineage>
</organism>
<sequence length="187" mass="21199">MKSPVVSNIDLVEVELEDGLVAHQCPKSKGYYISPQAYWEWLRQQPERLAHLPAATGPVPQIEGSQGAKVCPESGTIMLRYKVGHGFPFSIDRSMTGGVWLDAGEWEALKERQFHDEIHLIFTAPWQKAIRDAQGLVTRKELMEERFEHDLLEKLDEIKGLLEGHPYREFAVAYLGRSEQGAQGTQE</sequence>
<evidence type="ECO:0000313" key="2">
    <source>
        <dbReference type="Proteomes" id="UP001597389"/>
    </source>
</evidence>
<gene>
    <name evidence="1" type="ORF">ACFSW8_07125</name>
</gene>
<keyword evidence="2" id="KW-1185">Reference proteome</keyword>
<evidence type="ECO:0000313" key="1">
    <source>
        <dbReference type="EMBL" id="MFD2158662.1"/>
    </source>
</evidence>
<comment type="caution">
    <text evidence="1">The sequence shown here is derived from an EMBL/GenBank/DDBJ whole genome shotgun (WGS) entry which is preliminary data.</text>
</comment>
<reference evidence="2" key="1">
    <citation type="journal article" date="2019" name="Int. J. Syst. Evol. Microbiol.">
        <title>The Global Catalogue of Microorganisms (GCM) 10K type strain sequencing project: providing services to taxonomists for standard genome sequencing and annotation.</title>
        <authorList>
            <consortium name="The Broad Institute Genomics Platform"/>
            <consortium name="The Broad Institute Genome Sequencing Center for Infectious Disease"/>
            <person name="Wu L."/>
            <person name="Ma J."/>
        </authorList>
    </citation>
    <scope>NUCLEOTIDE SEQUENCE [LARGE SCALE GENOMIC DNA]</scope>
    <source>
        <strain evidence="2">CCUG 57942</strain>
    </source>
</reference>
<name>A0ABW4ZAM1_9BACT</name>
<proteinExistence type="predicted"/>
<accession>A0ABW4ZAM1</accession>
<dbReference type="Proteomes" id="UP001597389">
    <property type="component" value="Unassembled WGS sequence"/>
</dbReference>
<dbReference type="RefSeq" id="WP_377090930.1">
    <property type="nucleotide sequence ID" value="NZ_JBHSJL010000014.1"/>
</dbReference>
<dbReference type="EMBL" id="JBHUJB010000031">
    <property type="protein sequence ID" value="MFD2158662.1"/>
    <property type="molecule type" value="Genomic_DNA"/>
</dbReference>